<sequence length="154" mass="17383">MDRFLSHYVHSVDSKGRVSVPAAYRQVLASRGIRDLFSMRDLYLPVMNVGGPELMSHFEAKMETLDPFSPEYQELAILAYGDGTYLKSDSEGRIVINDLIREHTGITDRATFVGVGKMFQLWRPEDFEEKIAALRERQAKHRSAATGSAGTTER</sequence>
<evidence type="ECO:0000256" key="7">
    <source>
        <dbReference type="HAMAP-Rule" id="MF_01008"/>
    </source>
</evidence>
<evidence type="ECO:0000256" key="4">
    <source>
        <dbReference type="ARBA" id="ARBA00023015"/>
    </source>
</evidence>
<dbReference type="HAMAP" id="MF_01008">
    <property type="entry name" value="MraZ"/>
    <property type="match status" value="1"/>
</dbReference>
<evidence type="ECO:0000256" key="1">
    <source>
        <dbReference type="ARBA" id="ARBA00013860"/>
    </source>
</evidence>
<dbReference type="InterPro" id="IPR035642">
    <property type="entry name" value="MraZ_N"/>
</dbReference>
<dbReference type="GO" id="GO:0000976">
    <property type="term" value="F:transcription cis-regulatory region binding"/>
    <property type="evidence" value="ECO:0007669"/>
    <property type="project" value="TreeGrafter"/>
</dbReference>
<dbReference type="NCBIfam" id="NF001477">
    <property type="entry name" value="PRK00326.2-4"/>
    <property type="match status" value="1"/>
</dbReference>
<dbReference type="GO" id="GO:2000143">
    <property type="term" value="P:negative regulation of DNA-templated transcription initiation"/>
    <property type="evidence" value="ECO:0007669"/>
    <property type="project" value="TreeGrafter"/>
</dbReference>
<evidence type="ECO:0000256" key="2">
    <source>
        <dbReference type="ARBA" id="ARBA00022490"/>
    </source>
</evidence>
<proteinExistence type="inferred from homology"/>
<evidence type="ECO:0000256" key="5">
    <source>
        <dbReference type="ARBA" id="ARBA00023125"/>
    </source>
</evidence>
<dbReference type="RefSeq" id="WP_116683608.1">
    <property type="nucleotide sequence ID" value="NZ_QURL01000005.1"/>
</dbReference>
<dbReference type="InterPro" id="IPR038619">
    <property type="entry name" value="MraZ_sf"/>
</dbReference>
<dbReference type="PANTHER" id="PTHR34701:SF1">
    <property type="entry name" value="TRANSCRIPTIONAL REGULATOR MRAZ"/>
    <property type="match status" value="1"/>
</dbReference>
<feature type="domain" description="SpoVT-AbrB" evidence="8">
    <location>
        <begin position="7"/>
        <end position="54"/>
    </location>
</feature>
<dbReference type="Gene3D" id="3.40.1550.20">
    <property type="entry name" value="Transcriptional regulator MraZ domain"/>
    <property type="match status" value="1"/>
</dbReference>
<comment type="caution">
    <text evidence="9">The sequence shown here is derived from an EMBL/GenBank/DDBJ whole genome shotgun (WGS) entry which is preliminary data.</text>
</comment>
<keyword evidence="2 7" id="KW-0963">Cytoplasm</keyword>
<evidence type="ECO:0000313" key="10">
    <source>
        <dbReference type="Proteomes" id="UP000264310"/>
    </source>
</evidence>
<name>A0A371X0N4_9HYPH</name>
<dbReference type="InterPro" id="IPR003444">
    <property type="entry name" value="MraZ"/>
</dbReference>
<dbReference type="InterPro" id="IPR035644">
    <property type="entry name" value="MraZ_C"/>
</dbReference>
<dbReference type="Pfam" id="PF02381">
    <property type="entry name" value="MraZ"/>
    <property type="match status" value="1"/>
</dbReference>
<dbReference type="PANTHER" id="PTHR34701">
    <property type="entry name" value="TRANSCRIPTIONAL REGULATOR MRAZ"/>
    <property type="match status" value="1"/>
</dbReference>
<comment type="subunit">
    <text evidence="7">Forms oligomers.</text>
</comment>
<gene>
    <name evidence="7 9" type="primary">mraZ</name>
    <name evidence="9" type="ORF">DYI37_12535</name>
</gene>
<dbReference type="CDD" id="cd16320">
    <property type="entry name" value="MraZ_N"/>
    <property type="match status" value="1"/>
</dbReference>
<evidence type="ECO:0000313" key="9">
    <source>
        <dbReference type="EMBL" id="RFC62793.1"/>
    </source>
</evidence>
<keyword evidence="5 7" id="KW-0238">DNA-binding</keyword>
<reference evidence="9 10" key="1">
    <citation type="submission" date="2018-08" db="EMBL/GenBank/DDBJ databases">
        <title>Fulvimarina sp. 85, whole genome shotgun sequence.</title>
        <authorList>
            <person name="Tuo L."/>
        </authorList>
    </citation>
    <scope>NUCLEOTIDE SEQUENCE [LARGE SCALE GENOMIC DNA]</scope>
    <source>
        <strain evidence="9 10">85</strain>
    </source>
</reference>
<dbReference type="CDD" id="cd16321">
    <property type="entry name" value="MraZ_C"/>
    <property type="match status" value="1"/>
</dbReference>
<dbReference type="AlphaFoldDB" id="A0A371X0N4"/>
<dbReference type="GO" id="GO:0005737">
    <property type="term" value="C:cytoplasm"/>
    <property type="evidence" value="ECO:0007669"/>
    <property type="project" value="UniProtKB-UniRule"/>
</dbReference>
<dbReference type="GO" id="GO:0003700">
    <property type="term" value="F:DNA-binding transcription factor activity"/>
    <property type="evidence" value="ECO:0007669"/>
    <property type="project" value="UniProtKB-UniRule"/>
</dbReference>
<keyword evidence="6 7" id="KW-0804">Transcription</keyword>
<dbReference type="EMBL" id="QURL01000005">
    <property type="protein sequence ID" value="RFC62793.1"/>
    <property type="molecule type" value="Genomic_DNA"/>
</dbReference>
<dbReference type="InterPro" id="IPR007159">
    <property type="entry name" value="SpoVT-AbrB_dom"/>
</dbReference>
<evidence type="ECO:0000259" key="8">
    <source>
        <dbReference type="PROSITE" id="PS51740"/>
    </source>
</evidence>
<accession>A0A371X0N4</accession>
<evidence type="ECO:0000256" key="6">
    <source>
        <dbReference type="ARBA" id="ARBA00023163"/>
    </source>
</evidence>
<evidence type="ECO:0000256" key="3">
    <source>
        <dbReference type="ARBA" id="ARBA00022737"/>
    </source>
</evidence>
<dbReference type="SUPFAM" id="SSF89447">
    <property type="entry name" value="AbrB/MazE/MraZ-like"/>
    <property type="match status" value="1"/>
</dbReference>
<keyword evidence="10" id="KW-1185">Reference proteome</keyword>
<dbReference type="PROSITE" id="PS51740">
    <property type="entry name" value="SPOVT_ABRB"/>
    <property type="match status" value="2"/>
</dbReference>
<dbReference type="OrthoDB" id="9807753at2"/>
<dbReference type="Proteomes" id="UP000264310">
    <property type="component" value="Unassembled WGS sequence"/>
</dbReference>
<dbReference type="GO" id="GO:0009295">
    <property type="term" value="C:nucleoid"/>
    <property type="evidence" value="ECO:0007669"/>
    <property type="project" value="UniProtKB-SubCell"/>
</dbReference>
<keyword evidence="4 7" id="KW-0805">Transcription regulation</keyword>
<keyword evidence="3" id="KW-0677">Repeat</keyword>
<comment type="similarity">
    <text evidence="7">Belongs to the MraZ family.</text>
</comment>
<organism evidence="9 10">
    <name type="scientific">Fulvimarina endophytica</name>
    <dbReference type="NCBI Taxonomy" id="2293836"/>
    <lineage>
        <taxon>Bacteria</taxon>
        <taxon>Pseudomonadati</taxon>
        <taxon>Pseudomonadota</taxon>
        <taxon>Alphaproteobacteria</taxon>
        <taxon>Hyphomicrobiales</taxon>
        <taxon>Aurantimonadaceae</taxon>
        <taxon>Fulvimarina</taxon>
    </lineage>
</organism>
<protein>
    <recommendedName>
        <fullName evidence="1 7">Transcriptional regulator MraZ</fullName>
    </recommendedName>
</protein>
<feature type="domain" description="SpoVT-AbrB" evidence="8">
    <location>
        <begin position="83"/>
        <end position="126"/>
    </location>
</feature>
<dbReference type="InterPro" id="IPR020603">
    <property type="entry name" value="MraZ_dom"/>
</dbReference>
<dbReference type="InterPro" id="IPR037914">
    <property type="entry name" value="SpoVT-AbrB_sf"/>
</dbReference>
<comment type="subcellular location">
    <subcellularLocation>
        <location evidence="7">Cytoplasm</location>
        <location evidence="7">Nucleoid</location>
    </subcellularLocation>
</comment>